<feature type="transmembrane region" description="Helical" evidence="1">
    <location>
        <begin position="7"/>
        <end position="25"/>
    </location>
</feature>
<feature type="transmembrane region" description="Helical" evidence="1">
    <location>
        <begin position="374"/>
        <end position="394"/>
    </location>
</feature>
<feature type="non-terminal residue" evidence="2">
    <location>
        <position position="538"/>
    </location>
</feature>
<accession>A0A8J8CEZ2</accession>
<feature type="transmembrane region" description="Helical" evidence="1">
    <location>
        <begin position="342"/>
        <end position="368"/>
    </location>
</feature>
<proteinExistence type="predicted"/>
<gene>
    <name evidence="2" type="ORF">KIY12_10370</name>
</gene>
<evidence type="ECO:0000256" key="1">
    <source>
        <dbReference type="SAM" id="Phobius"/>
    </source>
</evidence>
<reference evidence="2" key="1">
    <citation type="submission" date="2021-05" db="EMBL/GenBank/DDBJ databases">
        <title>Genomic insights into ecological role and evolution of a novel Thermoplasmata order Candidatus Sysuiplasmatales.</title>
        <authorList>
            <person name="Yuan Y."/>
        </authorList>
    </citation>
    <scope>NUCLEOTIDE SEQUENCE</scope>
    <source>
        <strain evidence="2">TUT19-bin139</strain>
    </source>
</reference>
<feature type="transmembrane region" description="Helical" evidence="1">
    <location>
        <begin position="122"/>
        <end position="155"/>
    </location>
</feature>
<dbReference type="EMBL" id="JAHEAC010000172">
    <property type="protein sequence ID" value="MBX8645102.1"/>
    <property type="molecule type" value="Genomic_DNA"/>
</dbReference>
<evidence type="ECO:0000313" key="2">
    <source>
        <dbReference type="EMBL" id="MBX8645102.1"/>
    </source>
</evidence>
<protein>
    <submittedName>
        <fullName evidence="2">Uncharacterized protein</fullName>
    </submittedName>
</protein>
<organism evidence="2 3">
    <name type="scientific">Candidatus Sysuiplasma superficiale</name>
    <dbReference type="NCBI Taxonomy" id="2823368"/>
    <lineage>
        <taxon>Archaea</taxon>
        <taxon>Methanobacteriati</taxon>
        <taxon>Thermoplasmatota</taxon>
        <taxon>Thermoplasmata</taxon>
        <taxon>Candidatus Sysuiplasmatales</taxon>
        <taxon>Candidatus Sysuiplasmataceae</taxon>
        <taxon>Candidatus Sysuiplasma</taxon>
    </lineage>
</organism>
<feature type="transmembrane region" description="Helical" evidence="1">
    <location>
        <begin position="282"/>
        <end position="303"/>
    </location>
</feature>
<keyword evidence="1" id="KW-0812">Transmembrane</keyword>
<feature type="transmembrane region" description="Helical" evidence="1">
    <location>
        <begin position="240"/>
        <end position="261"/>
    </location>
</feature>
<feature type="transmembrane region" description="Helical" evidence="1">
    <location>
        <begin position="79"/>
        <end position="101"/>
    </location>
</feature>
<sequence length="538" mass="59570">MREDRWYLYSVISLYFVSLMLRLIMPLSYSVWGPDTGENYYIVNYFSSFGRMPSPYLGFGSTYTEFPAVYELLGVFSSFSGISSATVTELGMPFISSLLVFPFSSIGRRLSGRKAGGILTALFYSASVVTVGHTSIIASDTLGEMVLIFFLNFYLDSGRSRTAFVFSTLLAVSMIPTYHLGTVFVILTMFISLVYYSFFRRADSACLSRTVISLVSVTTLAIFYWSLAAPEFMKLFIQKIAPLPLSLLLPYAAILLIYFAGRYLRISRSSFSYSVSRRLLSGYIFAIFIITAAAIVYVSAFGFPSIPIYPDPASAFFAPSLILPLVGVLFFIQFSTARYENFLVGVLLLSVVAIIAVGFFTGISYLVPFRVVEYLYLLLAFLVGFGVVGTLELYFKPEARIWVSVIVAFALIFSTMAVTFQSAAISSPSKIGATPYEDLQAANWIAWNTPRNSTFASDHRLSSIVFGYGGREATWEFGGYPIFHSTGLHDLLANLNLSETPAGSARIGYIIVDREMVNSANFYPNQPDLPIPTSVLSM</sequence>
<feature type="transmembrane region" description="Helical" evidence="1">
    <location>
        <begin position="175"/>
        <end position="198"/>
    </location>
</feature>
<keyword evidence="1" id="KW-1133">Transmembrane helix</keyword>
<keyword evidence="1" id="KW-0472">Membrane</keyword>
<feature type="transmembrane region" description="Helical" evidence="1">
    <location>
        <begin position="401"/>
        <end position="420"/>
    </location>
</feature>
<name>A0A8J8CEZ2_9ARCH</name>
<feature type="transmembrane region" description="Helical" evidence="1">
    <location>
        <begin position="315"/>
        <end position="335"/>
    </location>
</feature>
<dbReference type="AlphaFoldDB" id="A0A8J8CEZ2"/>
<evidence type="ECO:0000313" key="3">
    <source>
        <dbReference type="Proteomes" id="UP000750197"/>
    </source>
</evidence>
<comment type="caution">
    <text evidence="2">The sequence shown here is derived from an EMBL/GenBank/DDBJ whole genome shotgun (WGS) entry which is preliminary data.</text>
</comment>
<dbReference type="Proteomes" id="UP000750197">
    <property type="component" value="Unassembled WGS sequence"/>
</dbReference>
<feature type="transmembrane region" description="Helical" evidence="1">
    <location>
        <begin position="210"/>
        <end position="228"/>
    </location>
</feature>